<dbReference type="AlphaFoldDB" id="A0A7K3LIP5"/>
<sequence length="402" mass="43324">MSADEVTGDDVRPDELGGSAAVRSAWWSQLPDARRDQLLTDHPEWIGNSDGIRAADRDAANRAMIARVKADLTRRSDELAARLTGNRFGGRFTSDDARKWYVDRKIDDIGAIERELRRSESAHPRLLISFDMYSGERGHAALAVGDPDTADHIGISTPGLGTTIDPSLTGDLPYQGMGGEARLLREEALRQLHLAGRDTEAVSAIAWIGYDTPNFTGPGGKVSTARGALHVATAGKARDTAPILSRFYTGIVAASDRQPHLVALGHSYGSLVTAEALRMTRDLVHDAVFFGSPGLGGDRGYDIDYGPDDFNLVGGRSYLLRNDDDPIATLGIFGSDPASSPELIRLTTHAGTDRTGIVRVGSTGHATYTRDVENKAPMAQYNMAAVLARLPENLIYDDDITV</sequence>
<evidence type="ECO:0000259" key="1">
    <source>
        <dbReference type="Pfam" id="PF06259"/>
    </source>
</evidence>
<keyword evidence="3" id="KW-1185">Reference proteome</keyword>
<accession>A0A7K3LIP5</accession>
<dbReference type="InterPro" id="IPR010427">
    <property type="entry name" value="DUF1023"/>
</dbReference>
<dbReference type="EMBL" id="JAADZU010000001">
    <property type="protein sequence ID" value="NDK88094.1"/>
    <property type="molecule type" value="Genomic_DNA"/>
</dbReference>
<dbReference type="Pfam" id="PF06259">
    <property type="entry name" value="Abhydrolase_8"/>
    <property type="match status" value="1"/>
</dbReference>
<protein>
    <recommendedName>
        <fullName evidence="1">DUF1023 domain-containing protein</fullName>
    </recommendedName>
</protein>
<reference evidence="2 3" key="1">
    <citation type="submission" date="2020-01" db="EMBL/GenBank/DDBJ databases">
        <title>Investigation of new actinobacteria for the biodesulphurisation of diesel fuel.</title>
        <authorList>
            <person name="Athi Narayanan S.M."/>
        </authorList>
    </citation>
    <scope>NUCLEOTIDE SEQUENCE [LARGE SCALE GENOMIC DNA]</scope>
    <source>
        <strain evidence="2 3">213E</strain>
    </source>
</reference>
<dbReference type="Proteomes" id="UP000466307">
    <property type="component" value="Unassembled WGS sequence"/>
</dbReference>
<dbReference type="InterPro" id="IPR029058">
    <property type="entry name" value="AB_hydrolase_fold"/>
</dbReference>
<dbReference type="RefSeq" id="WP_059036959.1">
    <property type="nucleotide sequence ID" value="NZ_JAADZU010000001.1"/>
</dbReference>
<evidence type="ECO:0000313" key="3">
    <source>
        <dbReference type="Proteomes" id="UP000466307"/>
    </source>
</evidence>
<organism evidence="2 3">
    <name type="scientific">Gordonia desulfuricans</name>
    <dbReference type="NCBI Taxonomy" id="89051"/>
    <lineage>
        <taxon>Bacteria</taxon>
        <taxon>Bacillati</taxon>
        <taxon>Actinomycetota</taxon>
        <taxon>Actinomycetes</taxon>
        <taxon>Mycobacteriales</taxon>
        <taxon>Gordoniaceae</taxon>
        <taxon>Gordonia</taxon>
    </lineage>
</organism>
<feature type="domain" description="DUF1023" evidence="1">
    <location>
        <begin position="137"/>
        <end position="304"/>
    </location>
</feature>
<name>A0A7K3LIP5_9ACTN</name>
<proteinExistence type="predicted"/>
<comment type="caution">
    <text evidence="2">The sequence shown here is derived from an EMBL/GenBank/DDBJ whole genome shotgun (WGS) entry which is preliminary data.</text>
</comment>
<dbReference type="SUPFAM" id="SSF53474">
    <property type="entry name" value="alpha/beta-Hydrolases"/>
    <property type="match status" value="1"/>
</dbReference>
<gene>
    <name evidence="2" type="ORF">GYA93_00640</name>
</gene>
<evidence type="ECO:0000313" key="2">
    <source>
        <dbReference type="EMBL" id="NDK88094.1"/>
    </source>
</evidence>